<feature type="transmembrane region" description="Helical" evidence="1">
    <location>
        <begin position="806"/>
        <end position="828"/>
    </location>
</feature>
<protein>
    <submittedName>
        <fullName evidence="2">Membrane protein YfhO</fullName>
    </submittedName>
</protein>
<feature type="transmembrane region" description="Helical" evidence="1">
    <location>
        <begin position="247"/>
        <end position="266"/>
    </location>
</feature>
<evidence type="ECO:0000313" key="3">
    <source>
        <dbReference type="Proteomes" id="UP000185812"/>
    </source>
</evidence>
<gene>
    <name evidence="2" type="ORF">SAMN04488087_0504</name>
</gene>
<dbReference type="STRING" id="633813.SAMN04488087_0504"/>
<keyword evidence="1" id="KW-0812">Transmembrane</keyword>
<feature type="transmembrane region" description="Helical" evidence="1">
    <location>
        <begin position="394"/>
        <end position="416"/>
    </location>
</feature>
<evidence type="ECO:0000256" key="1">
    <source>
        <dbReference type="SAM" id="Phobius"/>
    </source>
</evidence>
<keyword evidence="1" id="KW-0472">Membrane</keyword>
<sequence>MAAQARSSRSKKAAAAHRPAWHDAWERLARPYQHLLCLLLLLALSLAFFAPIHFGGKQLIGSDTVNWRAMAQSVIAYRDSTGTEPLWATNAFAGMPAYMISYPAKVPQIDNLLGWLRGFLWPTSHFFFLLAGMYGVVVYLTRRPLAGVLAAVAYGLTTYIPIILKAGHNSKFIALCLAPWLVLAFVHVLRQPRLLSGLLFAVALAANLRAGHVQITYYVTFLLGLWWVGEGIAAWRAHRWAGFGRATGWLALGSVLALLMIAQPYWPVYEYKQYTIRGGSEVTGREEGLDWDYAMGWSQAPGELITLLIADAYGGGSPTYWGPKPFTEGPHYVGGIVLWLALLALWRRRERTVWIIGGGTLLMILFSLGSYFPLLNRFMFEYFPLFDAFRVPETWLSTAALGLALLAALGAGWLFVASRQGRPRSLRPAYQLWLGLTGLVLVLWLARGSLFSFERPGEVAQLAQQVAAANNVPPDDPRLLQVVRQYVAQQRTERAERFGRDAQRTLLFLLLAGGLLWLYDRQRLPGWGATAGLALLITIDLWGVGRRHLNQEVLTDAQAITELIPTYSFDHFLLERQQEVGGPGHFRILSLERSDPMTNARPSYYHESIGGYHGAKLRLFQDYIDHLFIDPTTGLPRSRALDLLSVRYVVVPAGASLPNMRVVFEDDRWRVLENPTALPRAFLVGRYEVIADLEAHRQRLLDPTLDLRQTVLLREAPGVNVVPIDSTSTARVRLVRFGPREIVWEVNTDAPRLLVVDEIYYPAGWQATIDDQPVPILQANYLLRAVPVPAGMHTVVMRFEPRSHRLGIVLVWIATLLVYGTIVLMYGISFYRKRFAKK</sequence>
<dbReference type="EMBL" id="FRAU01000001">
    <property type="protein sequence ID" value="SHK16430.1"/>
    <property type="molecule type" value="Genomic_DNA"/>
</dbReference>
<dbReference type="PANTHER" id="PTHR38454:SF1">
    <property type="entry name" value="INTEGRAL MEMBRANE PROTEIN"/>
    <property type="match status" value="1"/>
</dbReference>
<proteinExistence type="predicted"/>
<evidence type="ECO:0000313" key="2">
    <source>
        <dbReference type="EMBL" id="SHK16430.1"/>
    </source>
</evidence>
<feature type="transmembrane region" description="Helical" evidence="1">
    <location>
        <begin position="35"/>
        <end position="54"/>
    </location>
</feature>
<dbReference type="OrthoDB" id="9772884at2"/>
<dbReference type="Proteomes" id="UP000185812">
    <property type="component" value="Unassembled WGS sequence"/>
</dbReference>
<keyword evidence="1" id="KW-1133">Transmembrane helix</keyword>
<dbReference type="RefSeq" id="WP_072714361.1">
    <property type="nucleotide sequence ID" value="NZ_FRAU01000001.1"/>
</dbReference>
<organism evidence="2 3">
    <name type="scientific">Rhodothermus profundi</name>
    <dbReference type="NCBI Taxonomy" id="633813"/>
    <lineage>
        <taxon>Bacteria</taxon>
        <taxon>Pseudomonadati</taxon>
        <taxon>Rhodothermota</taxon>
        <taxon>Rhodothermia</taxon>
        <taxon>Rhodothermales</taxon>
        <taxon>Rhodothermaceae</taxon>
        <taxon>Rhodothermus</taxon>
    </lineage>
</organism>
<feature type="transmembrane region" description="Helical" evidence="1">
    <location>
        <begin position="119"/>
        <end position="140"/>
    </location>
</feature>
<feature type="transmembrane region" description="Helical" evidence="1">
    <location>
        <begin position="147"/>
        <end position="166"/>
    </location>
</feature>
<dbReference type="Pfam" id="PF09586">
    <property type="entry name" value="YfhO"/>
    <property type="match status" value="1"/>
</dbReference>
<dbReference type="PANTHER" id="PTHR38454">
    <property type="entry name" value="INTEGRAL MEMBRANE PROTEIN-RELATED"/>
    <property type="match status" value="1"/>
</dbReference>
<accession>A0A1M6Q8F4</accession>
<dbReference type="InterPro" id="IPR018580">
    <property type="entry name" value="Uncharacterised_YfhO"/>
</dbReference>
<feature type="transmembrane region" description="Helical" evidence="1">
    <location>
        <begin position="428"/>
        <end position="446"/>
    </location>
</feature>
<reference evidence="3" key="1">
    <citation type="submission" date="2016-11" db="EMBL/GenBank/DDBJ databases">
        <authorList>
            <person name="Varghese N."/>
            <person name="Submissions S."/>
        </authorList>
    </citation>
    <scope>NUCLEOTIDE SEQUENCE [LARGE SCALE GENOMIC DNA]</scope>
    <source>
        <strain evidence="3">DSM 22212</strain>
    </source>
</reference>
<dbReference type="AlphaFoldDB" id="A0A1M6Q8F4"/>
<feature type="transmembrane region" description="Helical" evidence="1">
    <location>
        <begin position="217"/>
        <end position="235"/>
    </location>
</feature>
<keyword evidence="3" id="KW-1185">Reference proteome</keyword>
<name>A0A1M6Q8F4_9BACT</name>
<feature type="transmembrane region" description="Helical" evidence="1">
    <location>
        <begin position="329"/>
        <end position="346"/>
    </location>
</feature>
<feature type="transmembrane region" description="Helical" evidence="1">
    <location>
        <begin position="172"/>
        <end position="189"/>
    </location>
</feature>
<feature type="transmembrane region" description="Helical" evidence="1">
    <location>
        <begin position="353"/>
        <end position="374"/>
    </location>
</feature>
<feature type="transmembrane region" description="Helical" evidence="1">
    <location>
        <begin position="194"/>
        <end position="211"/>
    </location>
</feature>